<comment type="caution">
    <text evidence="2">The sequence shown here is derived from an EMBL/GenBank/DDBJ whole genome shotgun (WGS) entry which is preliminary data.</text>
</comment>
<dbReference type="CDD" id="cd00077">
    <property type="entry name" value="HDc"/>
    <property type="match status" value="1"/>
</dbReference>
<evidence type="ECO:0000313" key="2">
    <source>
        <dbReference type="EMBL" id="MFD2912942.1"/>
    </source>
</evidence>
<dbReference type="Gene3D" id="1.20.58.1910">
    <property type="match status" value="1"/>
</dbReference>
<feature type="domain" description="HD" evidence="1">
    <location>
        <begin position="28"/>
        <end position="129"/>
    </location>
</feature>
<proteinExistence type="predicted"/>
<dbReference type="InterPro" id="IPR003607">
    <property type="entry name" value="HD/PDEase_dom"/>
</dbReference>
<protein>
    <submittedName>
        <fullName evidence="2">HD domain-containing protein</fullName>
    </submittedName>
</protein>
<dbReference type="InterPro" id="IPR006674">
    <property type="entry name" value="HD_domain"/>
</dbReference>
<name>A0ABW5ZKA5_9BACL</name>
<dbReference type="Pfam" id="PF01966">
    <property type="entry name" value="HD"/>
    <property type="match status" value="1"/>
</dbReference>
<gene>
    <name evidence="2" type="ORF">ACFS5P_13735</name>
</gene>
<accession>A0ABW5ZKA5</accession>
<organism evidence="2 3">
    <name type="scientific">Jeotgalibacillus terrae</name>
    <dbReference type="NCBI Taxonomy" id="587735"/>
    <lineage>
        <taxon>Bacteria</taxon>
        <taxon>Bacillati</taxon>
        <taxon>Bacillota</taxon>
        <taxon>Bacilli</taxon>
        <taxon>Bacillales</taxon>
        <taxon>Caryophanaceae</taxon>
        <taxon>Jeotgalibacillus</taxon>
    </lineage>
</organism>
<dbReference type="PROSITE" id="PS51831">
    <property type="entry name" value="HD"/>
    <property type="match status" value="1"/>
</dbReference>
<evidence type="ECO:0000313" key="3">
    <source>
        <dbReference type="Proteomes" id="UP001597561"/>
    </source>
</evidence>
<dbReference type="Gene3D" id="1.10.472.50">
    <property type="entry name" value="HD-domain/PDEase-like"/>
    <property type="match status" value="1"/>
</dbReference>
<dbReference type="EMBL" id="JBHUPG010000027">
    <property type="protein sequence ID" value="MFD2912942.1"/>
    <property type="molecule type" value="Genomic_DNA"/>
</dbReference>
<keyword evidence="3" id="KW-1185">Reference proteome</keyword>
<dbReference type="RefSeq" id="WP_204727643.1">
    <property type="nucleotide sequence ID" value="NZ_JAFBDK010000001.1"/>
</dbReference>
<evidence type="ECO:0000259" key="1">
    <source>
        <dbReference type="PROSITE" id="PS51831"/>
    </source>
</evidence>
<dbReference type="Proteomes" id="UP001597561">
    <property type="component" value="Unassembled WGS sequence"/>
</dbReference>
<reference evidence="3" key="1">
    <citation type="journal article" date="2019" name="Int. J. Syst. Evol. Microbiol.">
        <title>The Global Catalogue of Microorganisms (GCM) 10K type strain sequencing project: providing services to taxonomists for standard genome sequencing and annotation.</title>
        <authorList>
            <consortium name="The Broad Institute Genomics Platform"/>
            <consortium name="The Broad Institute Genome Sequencing Center for Infectious Disease"/>
            <person name="Wu L."/>
            <person name="Ma J."/>
        </authorList>
    </citation>
    <scope>NUCLEOTIDE SEQUENCE [LARGE SCALE GENOMIC DNA]</scope>
    <source>
        <strain evidence="3">KCTC 13528</strain>
    </source>
</reference>
<sequence>MINISLHQLKKAEQQMYLFHRGDRKGHGWDHILRVKNLALKIAEIEGVKQKELVELISLFHDAGDDKMHRSPEEAAEFLNRMISLLEFSPAEKDYLIPQIKAVSFRNRDLFQGGFESQIVADADRLDAIGAIGAARAFTYGGAGGQKLYSIKSGEPSVIDHFDKKLLKLKDIMNTKTGYKIALERHIFLEQFKDQFLNEWNGKK</sequence>
<dbReference type="SMART" id="SM00471">
    <property type="entry name" value="HDc"/>
    <property type="match status" value="1"/>
</dbReference>
<dbReference type="PANTHER" id="PTHR33594:SF1">
    <property type="entry name" value="HD_PDEASE DOMAIN-CONTAINING PROTEIN"/>
    <property type="match status" value="1"/>
</dbReference>
<dbReference type="SUPFAM" id="SSF109604">
    <property type="entry name" value="HD-domain/PDEase-like"/>
    <property type="match status" value="1"/>
</dbReference>
<dbReference type="PANTHER" id="PTHR33594">
    <property type="entry name" value="SUPERFAMILY HYDROLASE, PUTATIVE (AFU_ORTHOLOGUE AFUA_1G03035)-RELATED"/>
    <property type="match status" value="1"/>
</dbReference>